<accession>A0ACD0P912</accession>
<keyword evidence="2" id="KW-1185">Reference proteome</keyword>
<evidence type="ECO:0000313" key="2">
    <source>
        <dbReference type="Proteomes" id="UP000245626"/>
    </source>
</evidence>
<protein>
    <submittedName>
        <fullName evidence="1">Aldolase</fullName>
    </submittedName>
</protein>
<name>A0ACD0P912_9BASI</name>
<dbReference type="Proteomes" id="UP000245626">
    <property type="component" value="Unassembled WGS sequence"/>
</dbReference>
<reference evidence="1 2" key="1">
    <citation type="journal article" date="2018" name="Mol. Biol. Evol.">
        <title>Broad Genomic Sampling Reveals a Smut Pathogenic Ancestry of the Fungal Clade Ustilaginomycotina.</title>
        <authorList>
            <person name="Kijpornyongpan T."/>
            <person name="Mondo S.J."/>
            <person name="Barry K."/>
            <person name="Sandor L."/>
            <person name="Lee J."/>
            <person name="Lipzen A."/>
            <person name="Pangilinan J."/>
            <person name="LaButti K."/>
            <person name="Hainaut M."/>
            <person name="Henrissat B."/>
            <person name="Grigoriev I.V."/>
            <person name="Spatafora J.W."/>
            <person name="Aime M.C."/>
        </authorList>
    </citation>
    <scope>NUCLEOTIDE SEQUENCE [LARGE SCALE GENOMIC DNA]</scope>
    <source>
        <strain evidence="1 2">SA 807</strain>
    </source>
</reference>
<proteinExistence type="predicted"/>
<organism evidence="1 2">
    <name type="scientific">Violaceomyces palustris</name>
    <dbReference type="NCBI Taxonomy" id="1673888"/>
    <lineage>
        <taxon>Eukaryota</taxon>
        <taxon>Fungi</taxon>
        <taxon>Dikarya</taxon>
        <taxon>Basidiomycota</taxon>
        <taxon>Ustilaginomycotina</taxon>
        <taxon>Ustilaginomycetes</taxon>
        <taxon>Violaceomycetales</taxon>
        <taxon>Violaceomycetaceae</taxon>
        <taxon>Violaceomyces</taxon>
    </lineage>
</organism>
<gene>
    <name evidence="1" type="ORF">IE53DRAFT_407914</name>
</gene>
<evidence type="ECO:0000313" key="1">
    <source>
        <dbReference type="EMBL" id="PWN54496.1"/>
    </source>
</evidence>
<dbReference type="EMBL" id="KZ819683">
    <property type="protein sequence ID" value="PWN54496.1"/>
    <property type="molecule type" value="Genomic_DNA"/>
</dbReference>
<sequence>MAPIENSLPDNLTLKILSEAERGGYGVIGQCCYDLQSVLATVKAAENLRAPAMILLFPVTVRQFGKAFLRCVLEVAHGASVPISVHLDHAADDQDIDMALTFAEQGVAFDSIMIDCSHAETDEENIALAKPHVQRAIRCGVAVEVELGRLAGGEAGVRVIEKGMLTSPEKAVSFLSALGAHMLAPSIGNIHGRYMSPPNFDQEILRSLQKTVGPSSQSGSYMVLHGTDDLPDELFQECIRNGMRKINMNSWSRDPMCSYWKDHLLQDGLPEVYEEGMKIYQSICERFIRLFGGEGKAF</sequence>